<dbReference type="STRING" id="679192.HMPREF9013_0458"/>
<name>D2MQA8_9FIRM</name>
<accession>D2MQA8</accession>
<keyword evidence="1" id="KW-1133">Transmembrane helix</keyword>
<evidence type="ECO:0000313" key="2">
    <source>
        <dbReference type="EMBL" id="EFC05177.1"/>
    </source>
</evidence>
<proteinExistence type="predicted"/>
<dbReference type="EMBL" id="ADFR01000016">
    <property type="protein sequence ID" value="EFC05177.1"/>
    <property type="molecule type" value="Genomic_DNA"/>
</dbReference>
<keyword evidence="1" id="KW-0472">Membrane</keyword>
<feature type="transmembrane region" description="Helical" evidence="1">
    <location>
        <begin position="33"/>
        <end position="55"/>
    </location>
</feature>
<feature type="transmembrane region" description="Helical" evidence="1">
    <location>
        <begin position="6"/>
        <end position="24"/>
    </location>
</feature>
<gene>
    <name evidence="2" type="ORF">HMPREF9013_0458</name>
</gene>
<reference evidence="3" key="1">
    <citation type="submission" date="2009-12" db="EMBL/GenBank/DDBJ databases">
        <title>Sequence of Clostridiales genomosp. BVAB3 str. UPII9-5.</title>
        <authorList>
            <person name="Madupu R."/>
            <person name="Durkin A.S."/>
            <person name="Torralba M."/>
            <person name="Methe B."/>
            <person name="Sutton G.G."/>
            <person name="Strausberg R.L."/>
            <person name="Nelson K.E."/>
        </authorList>
    </citation>
    <scope>NUCLEOTIDE SEQUENCE [LARGE SCALE GENOMIC DNA]</scope>
    <source>
        <strain evidence="3">W1219</strain>
    </source>
</reference>
<dbReference type="eggNOG" id="ENOG50334YQ">
    <property type="taxonomic scope" value="Bacteria"/>
</dbReference>
<protein>
    <submittedName>
        <fullName evidence="2">Uncharacterized protein</fullName>
    </submittedName>
</protein>
<keyword evidence="1" id="KW-0812">Transmembrane</keyword>
<keyword evidence="3" id="KW-1185">Reference proteome</keyword>
<dbReference type="AlphaFoldDB" id="D2MQA8"/>
<comment type="caution">
    <text evidence="2">The sequence shown here is derived from an EMBL/GenBank/DDBJ whole genome shotgun (WGS) entry which is preliminary data.</text>
</comment>
<organism evidence="2 3">
    <name type="scientific">Bulleidia extructa W1219</name>
    <dbReference type="NCBI Taxonomy" id="679192"/>
    <lineage>
        <taxon>Bacteria</taxon>
        <taxon>Bacillati</taxon>
        <taxon>Bacillota</taxon>
        <taxon>Erysipelotrichia</taxon>
        <taxon>Erysipelotrichales</taxon>
        <taxon>Erysipelotrichaceae</taxon>
        <taxon>Bulleidia</taxon>
    </lineage>
</organism>
<sequence length="71" mass="7803">MVPNYVVLVVSAAFLAYTLINVIVRKAKLHNPLVYGISVAIAVLLIGMCLYGILFNIPLGQVQAMIESKWK</sequence>
<evidence type="ECO:0000256" key="1">
    <source>
        <dbReference type="SAM" id="Phobius"/>
    </source>
</evidence>
<evidence type="ECO:0000313" key="3">
    <source>
        <dbReference type="Proteomes" id="UP000005017"/>
    </source>
</evidence>
<dbReference type="Proteomes" id="UP000005017">
    <property type="component" value="Unassembled WGS sequence"/>
</dbReference>